<evidence type="ECO:0000256" key="4">
    <source>
        <dbReference type="ARBA" id="ARBA00022692"/>
    </source>
</evidence>
<evidence type="ECO:0000313" key="10">
    <source>
        <dbReference type="EMBL" id="GIL29658.1"/>
    </source>
</evidence>
<feature type="compositionally biased region" description="Polar residues" evidence="7">
    <location>
        <begin position="1"/>
        <end position="11"/>
    </location>
</feature>
<proteinExistence type="inferred from homology"/>
<feature type="transmembrane region" description="Helical" evidence="8">
    <location>
        <begin position="588"/>
        <end position="606"/>
    </location>
</feature>
<name>A0A8J4AJ40_9ACTN</name>
<evidence type="ECO:0000256" key="1">
    <source>
        <dbReference type="ARBA" id="ARBA00004651"/>
    </source>
</evidence>
<accession>A0A8J4AJ40</accession>
<feature type="transmembrane region" description="Helical" evidence="8">
    <location>
        <begin position="559"/>
        <end position="576"/>
    </location>
</feature>
<feature type="transmembrane region" description="Helical" evidence="8">
    <location>
        <begin position="223"/>
        <end position="240"/>
    </location>
</feature>
<feature type="transmembrane region" description="Helical" evidence="8">
    <location>
        <begin position="326"/>
        <end position="353"/>
    </location>
</feature>
<reference evidence="11" key="1">
    <citation type="journal article" date="2021" name="Int. J. Syst. Evol. Microbiol.">
        <title>Actinocatenispora comari sp. nov., an endophytic actinomycete isolated from aerial parts of Comarum salesowianum.</title>
        <authorList>
            <person name="Oyunbileg N."/>
            <person name="Iizaka Y."/>
            <person name="Hamada M."/>
            <person name="Davaapurev B.O."/>
            <person name="Fukumoto A."/>
            <person name="Tsetseg B."/>
            <person name="Kato F."/>
            <person name="Tamura T."/>
            <person name="Batkhuu J."/>
            <person name="Anzai Y."/>
        </authorList>
    </citation>
    <scope>NUCLEOTIDE SEQUENCE [LARGE SCALE GENOMIC DNA]</scope>
    <source>
        <strain evidence="11">NUM-2625</strain>
    </source>
</reference>
<evidence type="ECO:0000256" key="3">
    <source>
        <dbReference type="ARBA" id="ARBA00022475"/>
    </source>
</evidence>
<feature type="domain" description="Membrane transport protein MMPL" evidence="9">
    <location>
        <begin position="417"/>
        <end position="734"/>
    </location>
</feature>
<evidence type="ECO:0000256" key="6">
    <source>
        <dbReference type="ARBA" id="ARBA00023136"/>
    </source>
</evidence>
<dbReference type="PANTHER" id="PTHR33406">
    <property type="entry name" value="MEMBRANE PROTEIN MJ1562-RELATED"/>
    <property type="match status" value="1"/>
</dbReference>
<dbReference type="EMBL" id="BOPO01000101">
    <property type="protein sequence ID" value="GIL29658.1"/>
    <property type="molecule type" value="Genomic_DNA"/>
</dbReference>
<dbReference type="Proteomes" id="UP000614996">
    <property type="component" value="Unassembled WGS sequence"/>
</dbReference>
<feature type="domain" description="Membrane transport protein MMPL" evidence="9">
    <location>
        <begin position="66"/>
        <end position="387"/>
    </location>
</feature>
<keyword evidence="5 8" id="KW-1133">Transmembrane helix</keyword>
<feature type="transmembrane region" description="Helical" evidence="8">
    <location>
        <begin position="36"/>
        <end position="59"/>
    </location>
</feature>
<keyword evidence="4 8" id="KW-0812">Transmembrane</keyword>
<feature type="transmembrane region" description="Helical" evidence="8">
    <location>
        <begin position="698"/>
        <end position="723"/>
    </location>
</feature>
<feature type="transmembrane region" description="Helical" evidence="8">
    <location>
        <begin position="301"/>
        <end position="320"/>
    </location>
</feature>
<dbReference type="Gene3D" id="1.20.1640.10">
    <property type="entry name" value="Multidrug efflux transporter AcrB transmembrane domain"/>
    <property type="match status" value="2"/>
</dbReference>
<evidence type="ECO:0000313" key="11">
    <source>
        <dbReference type="Proteomes" id="UP000614996"/>
    </source>
</evidence>
<dbReference type="SUPFAM" id="SSF82866">
    <property type="entry name" value="Multidrug efflux transporter AcrB transmembrane domain"/>
    <property type="match status" value="2"/>
</dbReference>
<dbReference type="PANTHER" id="PTHR33406:SF11">
    <property type="entry name" value="MEMBRANE PROTEIN SCO6666-RELATED"/>
    <property type="match status" value="1"/>
</dbReference>
<gene>
    <name evidence="10" type="ORF">NUM_49120</name>
</gene>
<dbReference type="AlphaFoldDB" id="A0A8J4AJ40"/>
<dbReference type="GO" id="GO:0005886">
    <property type="term" value="C:plasma membrane"/>
    <property type="evidence" value="ECO:0007669"/>
    <property type="project" value="UniProtKB-SubCell"/>
</dbReference>
<dbReference type="Pfam" id="PF03176">
    <property type="entry name" value="MMPL"/>
    <property type="match status" value="2"/>
</dbReference>
<feature type="transmembrane region" description="Helical" evidence="8">
    <location>
        <begin position="626"/>
        <end position="644"/>
    </location>
</feature>
<comment type="subcellular location">
    <subcellularLocation>
        <location evidence="1">Cell membrane</location>
        <topology evidence="1">Multi-pass membrane protein</topology>
    </subcellularLocation>
</comment>
<feature type="transmembrane region" description="Helical" evidence="8">
    <location>
        <begin position="252"/>
        <end position="273"/>
    </location>
</feature>
<keyword evidence="11" id="KW-1185">Reference proteome</keyword>
<comment type="similarity">
    <text evidence="2">Belongs to the resistance-nodulation-cell division (RND) (TC 2.A.6) family. MmpL subfamily.</text>
</comment>
<dbReference type="InterPro" id="IPR050545">
    <property type="entry name" value="Mycobact_MmpL"/>
</dbReference>
<evidence type="ECO:0000256" key="2">
    <source>
        <dbReference type="ARBA" id="ARBA00010157"/>
    </source>
</evidence>
<sequence>MNVISSGQLDTGTADPPVDGPGRRRRLALALRRPRLILVLAFLVMVAGVVLAGSATALLKNGGFDDPSSDSVAATNVLSRHFPATQPNLSVLVRADDGKIDGAAAQRAGRQIVATLRGHSGVTVVGSYVGGADPSMVGKDGSYGLVLARVAGDDDTSGKAAKQLHDKLAGHRDGVHVTFGGILQINNDMSDQLNADLGASELVALPLTLILLFFVFRGVIAALLPLFIGVFAILGSFAVLDGLGRLTSISVFALNLITALGLGLAIDYSLLIVSRFREERARGLDKAAALATTMRTAGRTVLFSASIVAAVLLTMLVFKQDFLRSFAFAGVTVVAVAAIGALLPLPAALMLLGDRVDKWSIRRRRPAREPQRRLWGRIAGISMRRPLILGLVALAMFVVAAAPLRSIQLNVPDERVLPTSSEGRQATQTIRTQFPGAAEQEGAVAVTTDRWLGDANSTALDGYATALSRLPHVVAVNAATGRYADGARVAPPAPGQAAAMHTGDAVYLQVLNDVTPYSDNGKKLAEAVRATPVPGERTVRVGGMSAQLLDIDSALTDRLPLAIGLAILITMVLLFLATGSLLVPLKAVLLNALGLTAILGILVWVFQQGHLSGPLNFTPSPIAVSMPVLVLCVAYGLSMDYEVFVLSRIKETYEATGDPRGAVRIGLGMSGSIVSAAAVILAITFFSTAMSGVSVAKLFGIGAGLAIVVDATLIRGVLVPIFLRLTGRAAWWSPAGMRRLSDRIGLGHH</sequence>
<protein>
    <submittedName>
        <fullName evidence="10">Membrane protein</fullName>
    </submittedName>
</protein>
<feature type="transmembrane region" description="Helical" evidence="8">
    <location>
        <begin position="387"/>
        <end position="407"/>
    </location>
</feature>
<organism evidence="10 11">
    <name type="scientific">Actinocatenispora comari</name>
    <dbReference type="NCBI Taxonomy" id="2807577"/>
    <lineage>
        <taxon>Bacteria</taxon>
        <taxon>Bacillati</taxon>
        <taxon>Actinomycetota</taxon>
        <taxon>Actinomycetes</taxon>
        <taxon>Micromonosporales</taxon>
        <taxon>Micromonosporaceae</taxon>
        <taxon>Actinocatenispora</taxon>
    </lineage>
</organism>
<keyword evidence="3" id="KW-1003">Cell membrane</keyword>
<evidence type="ECO:0000256" key="5">
    <source>
        <dbReference type="ARBA" id="ARBA00022989"/>
    </source>
</evidence>
<dbReference type="RefSeq" id="WP_207127326.1">
    <property type="nucleotide sequence ID" value="NZ_BOPO01000101.1"/>
</dbReference>
<feature type="transmembrane region" description="Helical" evidence="8">
    <location>
        <begin position="665"/>
        <end position="686"/>
    </location>
</feature>
<keyword evidence="6 8" id="KW-0472">Membrane</keyword>
<evidence type="ECO:0000256" key="7">
    <source>
        <dbReference type="SAM" id="MobiDB-lite"/>
    </source>
</evidence>
<feature type="region of interest" description="Disordered" evidence="7">
    <location>
        <begin position="1"/>
        <end position="23"/>
    </location>
</feature>
<dbReference type="InterPro" id="IPR004869">
    <property type="entry name" value="MMPL_dom"/>
</dbReference>
<comment type="caution">
    <text evidence="10">The sequence shown here is derived from an EMBL/GenBank/DDBJ whole genome shotgun (WGS) entry which is preliminary data.</text>
</comment>
<feature type="transmembrane region" description="Helical" evidence="8">
    <location>
        <begin position="197"/>
        <end position="216"/>
    </location>
</feature>
<evidence type="ECO:0000256" key="8">
    <source>
        <dbReference type="SAM" id="Phobius"/>
    </source>
</evidence>
<evidence type="ECO:0000259" key="9">
    <source>
        <dbReference type="Pfam" id="PF03176"/>
    </source>
</evidence>